<sequence length="100" mass="10802">MKRLTLGVGVGIAIGILASKACKSEQLSPESVLKKVKAVVKQEYIINGSWIHMQPEMVDHLGLTFQAYRGGLTSSTVDGPVQYEFIADVKSGVLLNLTKV</sequence>
<protein>
    <submittedName>
        <fullName evidence="1">Small secreted protein</fullName>
    </submittedName>
</protein>
<organism evidence="1 2">
    <name type="scientific">Shouchella xiaoxiensis</name>
    <dbReference type="NCBI Taxonomy" id="766895"/>
    <lineage>
        <taxon>Bacteria</taxon>
        <taxon>Bacillati</taxon>
        <taxon>Bacillota</taxon>
        <taxon>Bacilli</taxon>
        <taxon>Bacillales</taxon>
        <taxon>Bacillaceae</taxon>
        <taxon>Shouchella</taxon>
    </lineage>
</organism>
<name>A0ABS2ST99_9BACI</name>
<evidence type="ECO:0000313" key="1">
    <source>
        <dbReference type="EMBL" id="MBM7838411.1"/>
    </source>
</evidence>
<reference evidence="1" key="1">
    <citation type="submission" date="2021-01" db="EMBL/GenBank/DDBJ databases">
        <title>Genomic Encyclopedia of Type Strains, Phase IV (KMG-IV): sequencing the most valuable type-strain genomes for metagenomic binning, comparative biology and taxonomic classification.</title>
        <authorList>
            <person name="Goeker M."/>
        </authorList>
    </citation>
    <scope>NUCLEOTIDE SEQUENCE</scope>
    <source>
        <strain evidence="1">DSM 21943</strain>
    </source>
</reference>
<dbReference type="RefSeq" id="WP_035421926.1">
    <property type="nucleotide sequence ID" value="NZ_JAFBCV010000004.1"/>
</dbReference>
<evidence type="ECO:0000313" key="2">
    <source>
        <dbReference type="Proteomes" id="UP001179280"/>
    </source>
</evidence>
<gene>
    <name evidence="1" type="ORF">JOC54_001667</name>
</gene>
<accession>A0ABS2ST99</accession>
<dbReference type="Proteomes" id="UP001179280">
    <property type="component" value="Unassembled WGS sequence"/>
</dbReference>
<proteinExistence type="predicted"/>
<dbReference type="EMBL" id="JAFBCV010000004">
    <property type="protein sequence ID" value="MBM7838411.1"/>
    <property type="molecule type" value="Genomic_DNA"/>
</dbReference>
<keyword evidence="2" id="KW-1185">Reference proteome</keyword>
<comment type="caution">
    <text evidence="1">The sequence shown here is derived from an EMBL/GenBank/DDBJ whole genome shotgun (WGS) entry which is preliminary data.</text>
</comment>